<feature type="compositionally biased region" description="Polar residues" evidence="12">
    <location>
        <begin position="604"/>
        <end position="620"/>
    </location>
</feature>
<evidence type="ECO:0000256" key="10">
    <source>
        <dbReference type="ARBA" id="ARBA00022990"/>
    </source>
</evidence>
<feature type="compositionally biased region" description="Basic and acidic residues" evidence="12">
    <location>
        <begin position="724"/>
        <end position="738"/>
    </location>
</feature>
<evidence type="ECO:0000313" key="14">
    <source>
        <dbReference type="Proteomes" id="UP001558613"/>
    </source>
</evidence>
<comment type="similarity">
    <text evidence="2">Belongs to the protease inhibitor I27 (calpastatin) family.</text>
</comment>
<protein>
    <recommendedName>
        <fullName evidence="3">Calpastatin</fullName>
    </recommendedName>
    <alternativeName>
        <fullName evidence="11">Calpain inhibitor</fullName>
    </alternativeName>
</protein>
<feature type="compositionally biased region" description="Low complexity" evidence="12">
    <location>
        <begin position="166"/>
        <end position="181"/>
    </location>
</feature>
<feature type="region of interest" description="Disordered" evidence="12">
    <location>
        <begin position="1"/>
        <end position="54"/>
    </location>
</feature>
<dbReference type="InterPro" id="IPR001259">
    <property type="entry name" value="Prot_inh_calpain"/>
</dbReference>
<evidence type="ECO:0000256" key="3">
    <source>
        <dbReference type="ARBA" id="ARBA00017619"/>
    </source>
</evidence>
<feature type="compositionally biased region" description="Low complexity" evidence="12">
    <location>
        <begin position="515"/>
        <end position="540"/>
    </location>
</feature>
<feature type="compositionally biased region" description="Low complexity" evidence="12">
    <location>
        <begin position="399"/>
        <end position="410"/>
    </location>
</feature>
<evidence type="ECO:0000256" key="5">
    <source>
        <dbReference type="ARBA" id="ARBA00022553"/>
    </source>
</evidence>
<feature type="compositionally biased region" description="Low complexity" evidence="12">
    <location>
        <begin position="860"/>
        <end position="874"/>
    </location>
</feature>
<feature type="compositionally biased region" description="Basic and acidic residues" evidence="12">
    <location>
        <begin position="638"/>
        <end position="684"/>
    </location>
</feature>
<gene>
    <name evidence="13" type="ORF">QQF64_017953</name>
</gene>
<keyword evidence="6" id="KW-0646">Protease inhibitor</keyword>
<feature type="compositionally biased region" description="Polar residues" evidence="12">
    <location>
        <begin position="19"/>
        <end position="48"/>
    </location>
</feature>
<evidence type="ECO:0000256" key="4">
    <source>
        <dbReference type="ARBA" id="ARBA00022499"/>
    </source>
</evidence>
<feature type="region of interest" description="Disordered" evidence="12">
    <location>
        <begin position="763"/>
        <end position="945"/>
    </location>
</feature>
<feature type="region of interest" description="Disordered" evidence="12">
    <location>
        <begin position="71"/>
        <end position="579"/>
    </location>
</feature>
<name>A0ABR3LLI4_9TELE</name>
<keyword evidence="14" id="KW-1185">Reference proteome</keyword>
<feature type="compositionally biased region" description="Basic and acidic residues" evidence="12">
    <location>
        <begin position="473"/>
        <end position="492"/>
    </location>
</feature>
<comment type="function">
    <text evidence="1">Specific inhibition of calpain (calcium-dependent cysteine protease). Plays a key role in postmortem tenderization of meat and have been proposed to be involved in muscle protein degradation in living tissue.</text>
</comment>
<feature type="compositionally biased region" description="Low complexity" evidence="12">
    <location>
        <begin position="693"/>
        <end position="723"/>
    </location>
</feature>
<dbReference type="PANTHER" id="PTHR10077:SF0">
    <property type="entry name" value="CALPASTATIN"/>
    <property type="match status" value="1"/>
</dbReference>
<dbReference type="PANTHER" id="PTHR10077">
    <property type="entry name" value="CALPASTATIN"/>
    <property type="match status" value="1"/>
</dbReference>
<evidence type="ECO:0000256" key="9">
    <source>
        <dbReference type="ARBA" id="ARBA00022843"/>
    </source>
</evidence>
<keyword evidence="5" id="KW-0597">Phosphoprotein</keyword>
<feature type="compositionally biased region" description="Basic and acidic residues" evidence="12">
    <location>
        <begin position="301"/>
        <end position="347"/>
    </location>
</feature>
<keyword evidence="8" id="KW-0677">Repeat</keyword>
<feature type="compositionally biased region" description="Low complexity" evidence="12">
    <location>
        <begin position="109"/>
        <end position="132"/>
    </location>
</feature>
<dbReference type="InterPro" id="IPR026998">
    <property type="entry name" value="Calpastatin"/>
</dbReference>
<keyword evidence="7" id="KW-0789">Thiol protease inhibitor</keyword>
<evidence type="ECO:0000313" key="13">
    <source>
        <dbReference type="EMBL" id="KAL1253260.1"/>
    </source>
</evidence>
<accession>A0ABR3LLI4</accession>
<keyword evidence="10" id="KW-0007">Acetylation</keyword>
<evidence type="ECO:0000256" key="1">
    <source>
        <dbReference type="ARBA" id="ARBA00002637"/>
    </source>
</evidence>
<keyword evidence="9" id="KW-0832">Ubl conjugation</keyword>
<evidence type="ECO:0000256" key="12">
    <source>
        <dbReference type="SAM" id="MobiDB-lite"/>
    </source>
</evidence>
<evidence type="ECO:0000256" key="6">
    <source>
        <dbReference type="ARBA" id="ARBA00022690"/>
    </source>
</evidence>
<feature type="compositionally biased region" description="Basic residues" evidence="12">
    <location>
        <begin position="1"/>
        <end position="14"/>
    </location>
</feature>
<proteinExistence type="inferred from homology"/>
<feature type="compositionally biased region" description="Low complexity" evidence="12">
    <location>
        <begin position="77"/>
        <end position="94"/>
    </location>
</feature>
<comment type="caution">
    <text evidence="13">The sequence shown here is derived from an EMBL/GenBank/DDBJ whole genome shotgun (WGS) entry which is preliminary data.</text>
</comment>
<reference evidence="13 14" key="1">
    <citation type="submission" date="2023-09" db="EMBL/GenBank/DDBJ databases">
        <authorList>
            <person name="Wang M."/>
        </authorList>
    </citation>
    <scope>NUCLEOTIDE SEQUENCE [LARGE SCALE GENOMIC DNA]</scope>
    <source>
        <strain evidence="13">GT-2023</strain>
        <tissue evidence="13">Liver</tissue>
    </source>
</reference>
<organism evidence="13 14">
    <name type="scientific">Cirrhinus molitorella</name>
    <name type="common">mud carp</name>
    <dbReference type="NCBI Taxonomy" id="172907"/>
    <lineage>
        <taxon>Eukaryota</taxon>
        <taxon>Metazoa</taxon>
        <taxon>Chordata</taxon>
        <taxon>Craniata</taxon>
        <taxon>Vertebrata</taxon>
        <taxon>Euteleostomi</taxon>
        <taxon>Actinopterygii</taxon>
        <taxon>Neopterygii</taxon>
        <taxon>Teleostei</taxon>
        <taxon>Ostariophysi</taxon>
        <taxon>Cypriniformes</taxon>
        <taxon>Cyprinidae</taxon>
        <taxon>Labeoninae</taxon>
        <taxon>Labeonini</taxon>
        <taxon>Cirrhinus</taxon>
    </lineage>
</organism>
<feature type="compositionally biased region" description="Basic and acidic residues" evidence="12">
    <location>
        <begin position="546"/>
        <end position="579"/>
    </location>
</feature>
<evidence type="ECO:0000256" key="7">
    <source>
        <dbReference type="ARBA" id="ARBA00022704"/>
    </source>
</evidence>
<feature type="compositionally biased region" description="Low complexity" evidence="12">
    <location>
        <begin position="203"/>
        <end position="227"/>
    </location>
</feature>
<dbReference type="Proteomes" id="UP001558613">
    <property type="component" value="Unassembled WGS sequence"/>
</dbReference>
<sequence>MPHRKRCHGRKKNNKEHGNTSLQNKASAPQTSRFQLRQQTQQSHTDGVTHSAPLDMGQIFSWIRGTRDQPALQDVAVEQQSQQVTPTSTSQVSSAKPAQYEKGPTQSSTAAVTVKPGTPATPAAPSGASAAGAAGGGGITSTHKGPSQVTPQATVSKPTPTPSSKVQTVSSGTGSAGTTGVKPTDPLKDKAQSTTIPSTKLGPAKVDPAVVKPSAPASAQKQASAQKVQTEVGPPGAKASTEEDPFDALSGTLPSSKPVAPKGPVFTGPEVKEEDPFDALSGTLPSSKPVAPKGPVFTGPEVKEPNVKPEKGVLCGERDDTLPPGYRRADLEKKAPAGVPEKPKDVPKPISTDDALDSLSAGFVSSAPAPKKTDVKTETIGAVDVRSGGLNFAPPPPSQQKQPTTSQTATVTKSPAPPADKKPRIETPAQPTKPKKDESDNSMSLDALSALGDTLGAPEPPKKLPELKPGQIVDEKKQVSEKGVRVGEREDTLPPNYRFSEEELKKYPPPAKEPSLSSDDALDILSGGFTEPAAAPVVKAPVPPAQEKKKPEVVPEKTKDVQKETKKPAGVPEKTKDISKAKADELSALDALAGDFVAPAQSAPKVSSSAPKTLPPQTSQSDEDALSALGDTLGAPEPPKKEPELKPKDIVHEKDVTSKKGVRVGEREDTLPPDYRFKEEDLKKYPPPPKEPSLSSDDALDILSGGFTEPAAAPVVKAPAPTAQEKKKPEAVQSEKTKAVPKPSDSDLALDALAGDFVAPCSASKVQSAVSGPPRADRQLSEGTSSALDALSDTLADIKSAPEPAPVPPKDVVKEKDVVEEKVSKPGERDDTLPPDHRFTKEDRKASEAAKQKDAKPKQTSIDDTTALDLLSSDFSVAPPVKPSAPDAQRFTPEPQPPTFKASGPVFDELAEKVIPNLTDPKAKESKPKGKGAKPKSKPKVETDSRRFISYREAARETKLRCGAFIFHQERKQIDRTFMAHLLIPNPRNH</sequence>
<feature type="compositionally biased region" description="Basic residues" evidence="12">
    <location>
        <begin position="929"/>
        <end position="938"/>
    </location>
</feature>
<dbReference type="EMBL" id="JAYMGO010000021">
    <property type="protein sequence ID" value="KAL1253260.1"/>
    <property type="molecule type" value="Genomic_DNA"/>
</dbReference>
<feature type="compositionally biased region" description="Polar residues" evidence="12">
    <location>
        <begin position="140"/>
        <end position="165"/>
    </location>
</feature>
<evidence type="ECO:0000256" key="8">
    <source>
        <dbReference type="ARBA" id="ARBA00022737"/>
    </source>
</evidence>
<evidence type="ECO:0000256" key="11">
    <source>
        <dbReference type="ARBA" id="ARBA00033013"/>
    </source>
</evidence>
<dbReference type="Pfam" id="PF00748">
    <property type="entry name" value="Calpain_inhib"/>
    <property type="match status" value="4"/>
</dbReference>
<feature type="compositionally biased region" description="Basic and acidic residues" evidence="12">
    <location>
        <begin position="811"/>
        <end position="857"/>
    </location>
</feature>
<feature type="region of interest" description="Disordered" evidence="12">
    <location>
        <begin position="600"/>
        <end position="747"/>
    </location>
</feature>
<keyword evidence="4" id="KW-1017">Isopeptide bond</keyword>
<evidence type="ECO:0000256" key="2">
    <source>
        <dbReference type="ARBA" id="ARBA00009487"/>
    </source>
</evidence>